<comment type="caution">
    <text evidence="2">The sequence shown here is derived from an EMBL/GenBank/DDBJ whole genome shotgun (WGS) entry which is preliminary data.</text>
</comment>
<keyword evidence="1" id="KW-0732">Signal</keyword>
<gene>
    <name evidence="2" type="ORF">LshimejAT787_1500270</name>
</gene>
<sequence>MLLCTALGLVRLHLTRLATLKELLLSPPHPHPPTKNCDFEQQKPLACAWALGAAYLAWEANPDLSNASIQRVFRPLKDQMTCALCQDALVTVRATLERSRAHTKLARGDPKYIRHVGSK</sequence>
<reference evidence="2" key="1">
    <citation type="submission" date="2022-07" db="EMBL/GenBank/DDBJ databases">
        <title>The genome of Lyophyllum shimeji provides insight into the initial evolution of ectomycorrhizal fungal genome.</title>
        <authorList>
            <person name="Kobayashi Y."/>
            <person name="Shibata T."/>
            <person name="Hirakawa H."/>
            <person name="Shigenobu S."/>
            <person name="Nishiyama T."/>
            <person name="Yamada A."/>
            <person name="Hasebe M."/>
            <person name="Kawaguchi M."/>
        </authorList>
    </citation>
    <scope>NUCLEOTIDE SEQUENCE</scope>
    <source>
        <strain evidence="2">AT787</strain>
    </source>
</reference>
<evidence type="ECO:0000313" key="2">
    <source>
        <dbReference type="EMBL" id="GLB43843.1"/>
    </source>
</evidence>
<feature type="chain" id="PRO_5040248481" evidence="1">
    <location>
        <begin position="18"/>
        <end position="119"/>
    </location>
</feature>
<feature type="signal peptide" evidence="1">
    <location>
        <begin position="1"/>
        <end position="17"/>
    </location>
</feature>
<evidence type="ECO:0000256" key="1">
    <source>
        <dbReference type="SAM" id="SignalP"/>
    </source>
</evidence>
<dbReference type="AlphaFoldDB" id="A0A9P3PXK5"/>
<name>A0A9P3PXK5_LYOSH</name>
<organism evidence="2 3">
    <name type="scientific">Lyophyllum shimeji</name>
    <name type="common">Hon-shimeji</name>
    <name type="synonym">Tricholoma shimeji</name>
    <dbReference type="NCBI Taxonomy" id="47721"/>
    <lineage>
        <taxon>Eukaryota</taxon>
        <taxon>Fungi</taxon>
        <taxon>Dikarya</taxon>
        <taxon>Basidiomycota</taxon>
        <taxon>Agaricomycotina</taxon>
        <taxon>Agaricomycetes</taxon>
        <taxon>Agaricomycetidae</taxon>
        <taxon>Agaricales</taxon>
        <taxon>Tricholomatineae</taxon>
        <taxon>Lyophyllaceae</taxon>
        <taxon>Lyophyllum</taxon>
    </lineage>
</organism>
<dbReference type="EMBL" id="BRPK01000015">
    <property type="protein sequence ID" value="GLB43843.1"/>
    <property type="molecule type" value="Genomic_DNA"/>
</dbReference>
<accession>A0A9P3PXK5</accession>
<dbReference type="OrthoDB" id="3265815at2759"/>
<keyword evidence="3" id="KW-1185">Reference proteome</keyword>
<evidence type="ECO:0000313" key="3">
    <source>
        <dbReference type="Proteomes" id="UP001063166"/>
    </source>
</evidence>
<proteinExistence type="predicted"/>
<protein>
    <submittedName>
        <fullName evidence="2">Expressed protein</fullName>
    </submittedName>
</protein>
<dbReference type="Proteomes" id="UP001063166">
    <property type="component" value="Unassembled WGS sequence"/>
</dbReference>